<dbReference type="InterPro" id="IPR003672">
    <property type="entry name" value="CobN/Mg_chltase"/>
</dbReference>
<accession>A0A2M9G5Y9</accession>
<dbReference type="OrthoDB" id="9757976at2"/>
<dbReference type="InterPro" id="IPR011953">
    <property type="entry name" value="Cobalto_CobN"/>
</dbReference>
<proteinExistence type="predicted"/>
<dbReference type="RefSeq" id="WP_109796247.1">
    <property type="nucleotide sequence ID" value="NZ_PHIG01000007.1"/>
</dbReference>
<dbReference type="Pfam" id="PF02514">
    <property type="entry name" value="CobN-Mg_chel"/>
    <property type="match status" value="1"/>
</dbReference>
<dbReference type="NCBIfam" id="TIGR02257">
    <property type="entry name" value="cobalto_cobN"/>
    <property type="match status" value="1"/>
</dbReference>
<evidence type="ECO:0000259" key="3">
    <source>
        <dbReference type="Pfam" id="PF02514"/>
    </source>
</evidence>
<evidence type="ECO:0000313" key="5">
    <source>
        <dbReference type="Proteomes" id="UP000229498"/>
    </source>
</evidence>
<evidence type="ECO:0000256" key="1">
    <source>
        <dbReference type="NCBIfam" id="TIGR02257"/>
    </source>
</evidence>
<dbReference type="CDD" id="cd10150">
    <property type="entry name" value="CobN_like"/>
    <property type="match status" value="1"/>
</dbReference>
<keyword evidence="5" id="KW-1185">Reference proteome</keyword>
<name>A0A2M9G5Y9_9PROT</name>
<organism evidence="4 5">
    <name type="scientific">Minwuia thermotolerans</name>
    <dbReference type="NCBI Taxonomy" id="2056226"/>
    <lineage>
        <taxon>Bacteria</taxon>
        <taxon>Pseudomonadati</taxon>
        <taxon>Pseudomonadota</taxon>
        <taxon>Alphaproteobacteria</taxon>
        <taxon>Minwuiales</taxon>
        <taxon>Minwuiaceae</taxon>
        <taxon>Minwuia</taxon>
    </lineage>
</organism>
<dbReference type="PANTHER" id="PTHR44119:SF4">
    <property type="entry name" value="AEROBIC COBALTOCHELATASE SUBUNIT COBN"/>
    <property type="match status" value="1"/>
</dbReference>
<dbReference type="EC" id="6.6.1.2" evidence="1"/>
<protein>
    <recommendedName>
        <fullName evidence="1">Cobaltochelatase subunit CobN</fullName>
        <ecNumber evidence="1">6.6.1.2</ecNumber>
    </recommendedName>
</protein>
<evidence type="ECO:0000313" key="4">
    <source>
        <dbReference type="EMBL" id="PJK31135.1"/>
    </source>
</evidence>
<dbReference type="GO" id="GO:0051116">
    <property type="term" value="F:cobaltochelatase activity"/>
    <property type="evidence" value="ECO:0007669"/>
    <property type="project" value="UniProtKB-UniRule"/>
</dbReference>
<dbReference type="EMBL" id="PHIG01000007">
    <property type="protein sequence ID" value="PJK31135.1"/>
    <property type="molecule type" value="Genomic_DNA"/>
</dbReference>
<comment type="caution">
    <text evidence="4">The sequence shown here is derived from an EMBL/GenBank/DDBJ whole genome shotgun (WGS) entry which is preliminary data.</text>
</comment>
<feature type="region of interest" description="Disordered" evidence="2">
    <location>
        <begin position="796"/>
        <end position="820"/>
    </location>
</feature>
<dbReference type="Proteomes" id="UP000229498">
    <property type="component" value="Unassembled WGS sequence"/>
</dbReference>
<sequence length="1276" mass="138423">MHLLQAQPGQIDDGTEAVDLAQSPADVVFLTAADTEIAALAAARRELGPEAPALRLANLMFLKHPMSVDQYVENTVAGARLVVGRFLGGVGYWSYCIEEIANACREKGIAFAALPGDEKPDADLKAVSTLNGERYEDLHRYLSEGGPANYRHWLALCRTLLEGGEAPPPPKRLMRAGLYWPGREAPSLAEVQTGRARPAAMVVFYRALLQGGSTEPVDALIGALEEAGLQPVPVFVASLKEELSADVLRGIMAEARPDIVLNLTAFAVGKPGEADGSAEILNTVLESEDTPVLQVVMASSSEAAWAESMQGLGPRDIAMHVALPEVDGRVLSRAISFKAEAAFDEDVQCAIVTPKPRADRVRFVAELARNWTTLRRKPAAERKVALVLANYPNRDGRLANGVGLDTPASTVGVLSALRDAGYRIEGAPEASKVLMDRIMAGPTNWLTDRTERTGGVVLATDDYRRFWEGQPEDLRRTVEDRWGAPETDPFHDPARGGFVLSVIEFGNAVVAVQPARGYQIDPKESYHSPDLPPPHGYLAFYCWLRRSFGADAIVHLGKHGNLEWLPGKALALSESCFPEAALGALPHLYPFIVNDPGEGSQAKRRSAAVIVDHLTPPMTRAETYGALKDLEALVDEYYDAAGLDRRRLEHLKKEILSLVRTEGLDADAGIAPGDDEEAAFQALDNYLCELKEAQIRDGLHVFGQSPDGRQRRDLLVALARVPGRNHGSLHRAIADDLGLGFDPLDCDLGAPWTGPKPDALAKADDAPWRTAGDTVERIELLAAELVASVSLLPPPRPSPIKGKGEEETGFNSPLGEVGAERRVGGMPESAKILDRLDRDLAPALDSCGAAEMTALLRGLDGRFVPPGPSGAPTRGRADVLPTGRNFFSIDSRAMPTEAAWTLGWKSASRLIERHMQDQGDWPRTMALTAWGTSNMRTGGDDIAQALALIGARPVWEKASRRVTGFEIIPATALGRPRVDVTLRISGFFRDAFPVQIDLFDSAVRAIMALDESPDDNPLAAAFVREAAQLADGGLDRAEAERRAGYRIFGAKPGAYGAGLQALIDERLWENRGDLADSFLNWGGYAYGAGAEGDRARGELETRLANVEAVVQNQDNREHDILDSDDYYQFEGGMNAAVTHLRGAEPVSYHNDHSRPQRPVIRTLSEEVGRVVRSRAANPKWIEGVMRHGYKGAFEIAATVDYLFAFAATTSAVGSHHFDLLYRAYLADDAVRGFIAEHNPAALKEIAARLDEAIRRGFWRPQANDATVRLNELIEGG</sequence>
<reference evidence="4 5" key="1">
    <citation type="submission" date="2017-11" db="EMBL/GenBank/DDBJ databases">
        <title>Draft genome sequence of Rhizobiales bacterium SY3-13.</title>
        <authorList>
            <person name="Sun C."/>
        </authorList>
    </citation>
    <scope>NUCLEOTIDE SEQUENCE [LARGE SCALE GENOMIC DNA]</scope>
    <source>
        <strain evidence="4 5">SY3-13</strain>
    </source>
</reference>
<dbReference type="AlphaFoldDB" id="A0A2M9G5Y9"/>
<evidence type="ECO:0000256" key="2">
    <source>
        <dbReference type="SAM" id="MobiDB-lite"/>
    </source>
</evidence>
<feature type="domain" description="CobN/magnesium chelatase" evidence="3">
    <location>
        <begin position="139"/>
        <end position="1263"/>
    </location>
</feature>
<gene>
    <name evidence="4" type="ORF">CVT23_02555</name>
</gene>
<dbReference type="GO" id="GO:0009236">
    <property type="term" value="P:cobalamin biosynthetic process"/>
    <property type="evidence" value="ECO:0007669"/>
    <property type="project" value="UniProtKB-UniRule"/>
</dbReference>
<dbReference type="PANTHER" id="PTHR44119">
    <property type="entry name" value="MAGNESIUM-CHELATASE SUBUNIT CHLH, CHLOROPLASTIC"/>
    <property type="match status" value="1"/>
</dbReference>